<dbReference type="eggNOG" id="COG3403">
    <property type="taxonomic scope" value="Bacteria"/>
</dbReference>
<sequence length="533" mass="58458">MIDAPRSPVAPASPRISGRYYRPAIDHPERLQPAWEDAERVPHDVQGADLTAAAMHGAFRAFVLDPHYTCLGAKSAVNSGSYRLGLYDALGSPTATAALARDLASFSQQIDEISAAFATFVAIFEKPLDTDEETFERALWAQLQALHEADRAPWDLDVSSDPDDPHFSYSFAGRAFFIVGLHPGSERLSRKFPWPALVFNPHMQFERLRAEGKYGRMQQMIRTKEVELQGDINPVLRDFGEQSEARQYSGRAVEPGWHPPFHLHDSQDAPADVAHEHADPKVAGAITGCPFLAGGAGATPLQTASPSGQTPRADAEGAPLALSGDRPRPGVRYRIPPHSGVSFLIDAGQTLRVIDPTGKQVSDLYSVRLDDRREYLSGGRSIDYADTLYLTRGHILYSNRSNPMWTITRDDVGRHDFVLTPCSPEMYRKLRGDDGSHPSCFENLRIPMERFGVEGDRIGSTFNIFMDVSFDPRTGKMTIAPPPSRAGDAIELRAEAAMIVGLTACSSEVTNDGSLKPIDFEILDGFTSLDAPA</sequence>
<reference evidence="3 4" key="1">
    <citation type="submission" date="2013-05" db="EMBL/GenBank/DDBJ databases">
        <title>Genome assembly of Chondromyces apiculatus DSM 436.</title>
        <authorList>
            <person name="Sharma G."/>
            <person name="Khatri I."/>
            <person name="Kaur C."/>
            <person name="Mayilraj S."/>
            <person name="Subramanian S."/>
        </authorList>
    </citation>
    <scope>NUCLEOTIDE SEQUENCE [LARGE SCALE GENOMIC DNA]</scope>
    <source>
        <strain evidence="3 4">DSM 436</strain>
    </source>
</reference>
<evidence type="ECO:0000259" key="2">
    <source>
        <dbReference type="Pfam" id="PF09347"/>
    </source>
</evidence>
<feature type="compositionally biased region" description="Polar residues" evidence="1">
    <location>
        <begin position="300"/>
        <end position="310"/>
    </location>
</feature>
<dbReference type="Pfam" id="PF09347">
    <property type="entry name" value="DUF1989"/>
    <property type="match status" value="1"/>
</dbReference>
<dbReference type="eggNOG" id="COG3665">
    <property type="taxonomic scope" value="Bacteria"/>
</dbReference>
<keyword evidence="4" id="KW-1185">Reference proteome</keyword>
<feature type="domain" description="DUF1989" evidence="2">
    <location>
        <begin position="334"/>
        <end position="497"/>
    </location>
</feature>
<feature type="region of interest" description="Disordered" evidence="1">
    <location>
        <begin position="298"/>
        <end position="328"/>
    </location>
</feature>
<dbReference type="Pfam" id="PF08892">
    <property type="entry name" value="YqcI_YcgG"/>
    <property type="match status" value="1"/>
</dbReference>
<accession>A0A017T772</accession>
<dbReference type="PANTHER" id="PTHR31527:SF0">
    <property type="entry name" value="RE64534P"/>
    <property type="match status" value="1"/>
</dbReference>
<dbReference type="InterPro" id="IPR014988">
    <property type="entry name" value="Uncharacterised_YqcI/YcgG"/>
</dbReference>
<evidence type="ECO:0000313" key="3">
    <source>
        <dbReference type="EMBL" id="EYF05054.1"/>
    </source>
</evidence>
<organism evidence="3 4">
    <name type="scientific">Chondromyces apiculatus DSM 436</name>
    <dbReference type="NCBI Taxonomy" id="1192034"/>
    <lineage>
        <taxon>Bacteria</taxon>
        <taxon>Pseudomonadati</taxon>
        <taxon>Myxococcota</taxon>
        <taxon>Polyangia</taxon>
        <taxon>Polyangiales</taxon>
        <taxon>Polyangiaceae</taxon>
        <taxon>Chondromyces</taxon>
    </lineage>
</organism>
<evidence type="ECO:0000313" key="4">
    <source>
        <dbReference type="Proteomes" id="UP000019678"/>
    </source>
</evidence>
<dbReference type="NCBIfam" id="NF041366">
    <property type="entry name" value="GntA_guanitoxin"/>
    <property type="match status" value="1"/>
</dbReference>
<proteinExistence type="predicted"/>
<protein>
    <recommendedName>
        <fullName evidence="2">DUF1989 domain-containing protein</fullName>
    </recommendedName>
</protein>
<dbReference type="EMBL" id="ASRX01000027">
    <property type="protein sequence ID" value="EYF05054.1"/>
    <property type="molecule type" value="Genomic_DNA"/>
</dbReference>
<dbReference type="PANTHER" id="PTHR31527">
    <property type="entry name" value="RE64534P"/>
    <property type="match status" value="1"/>
</dbReference>
<evidence type="ECO:0000256" key="1">
    <source>
        <dbReference type="SAM" id="MobiDB-lite"/>
    </source>
</evidence>
<dbReference type="InterPro" id="IPR018959">
    <property type="entry name" value="DUF1989"/>
</dbReference>
<dbReference type="STRING" id="1192034.CAP_3644"/>
<gene>
    <name evidence="3" type="ORF">CAP_3644</name>
</gene>
<dbReference type="AlphaFoldDB" id="A0A017T772"/>
<dbReference type="RefSeq" id="WP_197041250.1">
    <property type="nucleotide sequence ID" value="NZ_ASRX01000027.1"/>
</dbReference>
<dbReference type="Proteomes" id="UP000019678">
    <property type="component" value="Unassembled WGS sequence"/>
</dbReference>
<comment type="caution">
    <text evidence="3">The sequence shown here is derived from an EMBL/GenBank/DDBJ whole genome shotgun (WGS) entry which is preliminary data.</text>
</comment>
<name>A0A017T772_9BACT</name>